<evidence type="ECO:0000313" key="2">
    <source>
        <dbReference type="Proteomes" id="UP001060085"/>
    </source>
</evidence>
<organism evidence="1 2">
    <name type="scientific">Catharanthus roseus</name>
    <name type="common">Madagascar periwinkle</name>
    <name type="synonym">Vinca rosea</name>
    <dbReference type="NCBI Taxonomy" id="4058"/>
    <lineage>
        <taxon>Eukaryota</taxon>
        <taxon>Viridiplantae</taxon>
        <taxon>Streptophyta</taxon>
        <taxon>Embryophyta</taxon>
        <taxon>Tracheophyta</taxon>
        <taxon>Spermatophyta</taxon>
        <taxon>Magnoliopsida</taxon>
        <taxon>eudicotyledons</taxon>
        <taxon>Gunneridae</taxon>
        <taxon>Pentapetalae</taxon>
        <taxon>asterids</taxon>
        <taxon>lamiids</taxon>
        <taxon>Gentianales</taxon>
        <taxon>Apocynaceae</taxon>
        <taxon>Rauvolfioideae</taxon>
        <taxon>Vinceae</taxon>
        <taxon>Catharanthinae</taxon>
        <taxon>Catharanthus</taxon>
    </lineage>
</organism>
<sequence>MLKKSAPTAGGSPTPTVADRPLDRNSLESNTLPRSLLIKDLMGILKLLITREVPKYVKYLNVMLLSNKSVLPIVDNNSLSPKVAKELKMVEKSISPHSARKSLKKWVQNRCKKRERAKTNSKLKDLRGAFGT</sequence>
<accession>A0ACC0CBH0</accession>
<keyword evidence="2" id="KW-1185">Reference proteome</keyword>
<protein>
    <submittedName>
        <fullName evidence="1">Uncharacterized protein</fullName>
    </submittedName>
</protein>
<reference evidence="2" key="1">
    <citation type="journal article" date="2023" name="Nat. Plants">
        <title>Single-cell RNA sequencing provides a high-resolution roadmap for understanding the multicellular compartmentation of specialized metabolism.</title>
        <authorList>
            <person name="Sun S."/>
            <person name="Shen X."/>
            <person name="Li Y."/>
            <person name="Li Y."/>
            <person name="Wang S."/>
            <person name="Li R."/>
            <person name="Zhang H."/>
            <person name="Shen G."/>
            <person name="Guo B."/>
            <person name="Wei J."/>
            <person name="Xu J."/>
            <person name="St-Pierre B."/>
            <person name="Chen S."/>
            <person name="Sun C."/>
        </authorList>
    </citation>
    <scope>NUCLEOTIDE SEQUENCE [LARGE SCALE GENOMIC DNA]</scope>
</reference>
<name>A0ACC0CBH0_CATRO</name>
<gene>
    <name evidence="1" type="ORF">M9H77_03371</name>
</gene>
<comment type="caution">
    <text evidence="1">The sequence shown here is derived from an EMBL/GenBank/DDBJ whole genome shotgun (WGS) entry which is preliminary data.</text>
</comment>
<evidence type="ECO:0000313" key="1">
    <source>
        <dbReference type="EMBL" id="KAI5682143.1"/>
    </source>
</evidence>
<dbReference type="Proteomes" id="UP001060085">
    <property type="component" value="Linkage Group LG01"/>
</dbReference>
<dbReference type="EMBL" id="CM044701">
    <property type="protein sequence ID" value="KAI5682143.1"/>
    <property type="molecule type" value="Genomic_DNA"/>
</dbReference>
<proteinExistence type="predicted"/>